<evidence type="ECO:0000256" key="1">
    <source>
        <dbReference type="SAM" id="Phobius"/>
    </source>
</evidence>
<reference evidence="2 3" key="1">
    <citation type="submission" date="2018-08" db="EMBL/GenBank/DDBJ databases">
        <title>A genome reference for cultivated species of the human gut microbiota.</title>
        <authorList>
            <person name="Zou Y."/>
            <person name="Xue W."/>
            <person name="Luo G."/>
        </authorList>
    </citation>
    <scope>NUCLEOTIDE SEQUENCE [LARGE SCALE GENOMIC DNA]</scope>
    <source>
        <strain evidence="2 3">AF39-4</strain>
    </source>
</reference>
<gene>
    <name evidence="2" type="ORF">DW040_02310</name>
</gene>
<organism evidence="2 3">
    <name type="scientific">Blautia obeum</name>
    <dbReference type="NCBI Taxonomy" id="40520"/>
    <lineage>
        <taxon>Bacteria</taxon>
        <taxon>Bacillati</taxon>
        <taxon>Bacillota</taxon>
        <taxon>Clostridia</taxon>
        <taxon>Lachnospirales</taxon>
        <taxon>Lachnospiraceae</taxon>
        <taxon>Blautia</taxon>
    </lineage>
</organism>
<dbReference type="RefSeq" id="WP_118367419.1">
    <property type="nucleotide sequence ID" value="NZ_CABJDZ010000001.1"/>
</dbReference>
<keyword evidence="1" id="KW-0812">Transmembrane</keyword>
<proteinExistence type="predicted"/>
<keyword evidence="1" id="KW-0472">Membrane</keyword>
<comment type="caution">
    <text evidence="2">The sequence shown here is derived from an EMBL/GenBank/DDBJ whole genome shotgun (WGS) entry which is preliminary data.</text>
</comment>
<dbReference type="AlphaFoldDB" id="A0A415HVD7"/>
<accession>A0A415HVD7</accession>
<dbReference type="EMBL" id="QROE01000001">
    <property type="protein sequence ID" value="RHK98162.1"/>
    <property type="molecule type" value="Genomic_DNA"/>
</dbReference>
<sequence length="63" mass="7019">MKKAEQQFELAKLAINRITIVVGVLAVVWMIFAHNPATFKAAFNTNEFTAEISCEFASDSPEE</sequence>
<keyword evidence="1" id="KW-1133">Transmembrane helix</keyword>
<feature type="transmembrane region" description="Helical" evidence="1">
    <location>
        <begin position="12"/>
        <end position="32"/>
    </location>
</feature>
<name>A0A415HVD7_9FIRM</name>
<dbReference type="Proteomes" id="UP000284267">
    <property type="component" value="Unassembled WGS sequence"/>
</dbReference>
<evidence type="ECO:0000313" key="2">
    <source>
        <dbReference type="EMBL" id="RHK98162.1"/>
    </source>
</evidence>
<protein>
    <submittedName>
        <fullName evidence="2">Uncharacterized protein</fullName>
    </submittedName>
</protein>
<evidence type="ECO:0000313" key="3">
    <source>
        <dbReference type="Proteomes" id="UP000284267"/>
    </source>
</evidence>